<dbReference type="GO" id="GO:0003747">
    <property type="term" value="F:translation release factor activity"/>
    <property type="evidence" value="ECO:0007669"/>
    <property type="project" value="InterPro"/>
</dbReference>
<dbReference type="PANTHER" id="PTHR47352:SF1">
    <property type="entry name" value="CLASS I PEPTIDE CHAIN RELEASE FACTOR"/>
    <property type="match status" value="1"/>
</dbReference>
<keyword evidence="3" id="KW-0963">Cytoplasm</keyword>
<evidence type="ECO:0000313" key="8">
    <source>
        <dbReference type="Proteomes" id="UP000824120"/>
    </source>
</evidence>
<dbReference type="Pfam" id="PF10248">
    <property type="entry name" value="Mlf1IP"/>
    <property type="match status" value="1"/>
</dbReference>
<dbReference type="Pfam" id="PF00472">
    <property type="entry name" value="RF-1"/>
    <property type="match status" value="1"/>
</dbReference>
<dbReference type="GO" id="GO:0005737">
    <property type="term" value="C:cytoplasm"/>
    <property type="evidence" value="ECO:0007669"/>
    <property type="project" value="UniProtKB-SubCell"/>
</dbReference>
<accession>A0A9J5XYP2</accession>
<comment type="caution">
    <text evidence="7">The sequence shown here is derived from an EMBL/GenBank/DDBJ whole genome shotgun (WGS) entry which is preliminary data.</text>
</comment>
<dbReference type="Proteomes" id="UP000824120">
    <property type="component" value="Chromosome 8"/>
</dbReference>
<dbReference type="InterPro" id="IPR000352">
    <property type="entry name" value="Pep_chain_release_fac_I"/>
</dbReference>
<keyword evidence="4" id="KW-0597">Phosphoprotein</keyword>
<evidence type="ECO:0000256" key="5">
    <source>
        <dbReference type="SAM" id="MobiDB-lite"/>
    </source>
</evidence>
<feature type="compositionally biased region" description="Polar residues" evidence="5">
    <location>
        <begin position="168"/>
        <end position="188"/>
    </location>
</feature>
<feature type="region of interest" description="Disordered" evidence="5">
    <location>
        <begin position="94"/>
        <end position="249"/>
    </location>
</feature>
<dbReference type="OrthoDB" id="8707547at2759"/>
<dbReference type="SUPFAM" id="SSF110916">
    <property type="entry name" value="Peptidyl-tRNA hydrolase domain-like"/>
    <property type="match status" value="1"/>
</dbReference>
<feature type="compositionally biased region" description="Polar residues" evidence="5">
    <location>
        <begin position="344"/>
        <end position="355"/>
    </location>
</feature>
<name>A0A9J5XYP2_SOLCO</name>
<keyword evidence="8" id="KW-1185">Reference proteome</keyword>
<reference evidence="7 8" key="1">
    <citation type="submission" date="2020-09" db="EMBL/GenBank/DDBJ databases">
        <title>De no assembly of potato wild relative species, Solanum commersonii.</title>
        <authorList>
            <person name="Cho K."/>
        </authorList>
    </citation>
    <scope>NUCLEOTIDE SEQUENCE [LARGE SCALE GENOMIC DNA]</scope>
    <source>
        <strain evidence="7">LZ3.2</strain>
        <tissue evidence="7">Leaf</tissue>
    </source>
</reference>
<dbReference type="InterPro" id="IPR019376">
    <property type="entry name" value="Myeloid_leukemia_factor"/>
</dbReference>
<evidence type="ECO:0000256" key="3">
    <source>
        <dbReference type="ARBA" id="ARBA00022490"/>
    </source>
</evidence>
<feature type="compositionally biased region" description="Acidic residues" evidence="5">
    <location>
        <begin position="115"/>
        <end position="125"/>
    </location>
</feature>
<evidence type="ECO:0000256" key="1">
    <source>
        <dbReference type="ARBA" id="ARBA00004496"/>
    </source>
</evidence>
<dbReference type="FunFam" id="3.30.160.20:FF:000046">
    <property type="entry name" value="Peptidyl-tRNA hydrolase ICT1"/>
    <property type="match status" value="1"/>
</dbReference>
<feature type="domain" description="Prokaryotic-type class I peptide chain release factors" evidence="6">
    <location>
        <begin position="420"/>
        <end position="436"/>
    </location>
</feature>
<dbReference type="AlphaFoldDB" id="A0A9J5XYP2"/>
<feature type="region of interest" description="Disordered" evidence="5">
    <location>
        <begin position="521"/>
        <end position="545"/>
    </location>
</feature>
<organism evidence="7 8">
    <name type="scientific">Solanum commersonii</name>
    <name type="common">Commerson's wild potato</name>
    <name type="synonym">Commerson's nightshade</name>
    <dbReference type="NCBI Taxonomy" id="4109"/>
    <lineage>
        <taxon>Eukaryota</taxon>
        <taxon>Viridiplantae</taxon>
        <taxon>Streptophyta</taxon>
        <taxon>Embryophyta</taxon>
        <taxon>Tracheophyta</taxon>
        <taxon>Spermatophyta</taxon>
        <taxon>Magnoliopsida</taxon>
        <taxon>eudicotyledons</taxon>
        <taxon>Gunneridae</taxon>
        <taxon>Pentapetalae</taxon>
        <taxon>asterids</taxon>
        <taxon>lamiids</taxon>
        <taxon>Solanales</taxon>
        <taxon>Solanaceae</taxon>
        <taxon>Solanoideae</taxon>
        <taxon>Solaneae</taxon>
        <taxon>Solanum</taxon>
    </lineage>
</organism>
<feature type="region of interest" description="Disordered" evidence="5">
    <location>
        <begin position="306"/>
        <end position="359"/>
    </location>
</feature>
<comment type="similarity">
    <text evidence="2">Belongs to the MLF family.</text>
</comment>
<dbReference type="EMBL" id="JACXVP010000008">
    <property type="protein sequence ID" value="KAG5593013.1"/>
    <property type="molecule type" value="Genomic_DNA"/>
</dbReference>
<sequence length="545" mass="59644">MQGGRDPFSNFGNPFGSFGGFGGFGGQRSLLPGFFGGRDPFDDPFFTNPFGGMFGSTPFGPRGGPFMDSHMAGFLEQQPSVPFQQFSVPFQQPSVPFQQPSVPFQQPRSRGPVIEELDSDDEKEENDIPKEKKQNTRKHARSRTEPFIEYPDDEAGAERRSKQMVFQRANTVQQPQVRSFSFQSSTVSYGGANGTYYTSSKTRRSGGDGLTFEESKEANSATGEASHRVSRGIHNKGHSLSRKLDSDGRVDTMQTLHNLNENELDGFEETWKGKARNQLPGLYDGFNLQGSGSSVHNGANRGGWALPLTESAHHSGNLGPGVGNAAGPSHPMHSQRPKADAGNVRSSSKGTTASNMERAKKLRLGCAASSNGGADDGKKSPARLAQVQQLLHEAKERAQAAGNDPIPKITLDHVTVNFARSGGPGGQNVNKVNTKVDMRFNVEKAYWLSDRVREKILQMEKNRINKDGELVISSTKTRTQKGNIEDALSKLQDIIDAASYVPPPPSEEQVKRITKLAAIGERKRLDNKKAQSQKKAMRRSRDSYD</sequence>
<dbReference type="PANTHER" id="PTHR47352">
    <property type="entry name" value="CLASS I PEPTIDE CHAIN RELEASE FACTOR"/>
    <property type="match status" value="1"/>
</dbReference>
<evidence type="ECO:0000313" key="7">
    <source>
        <dbReference type="EMBL" id="KAG5593013.1"/>
    </source>
</evidence>
<dbReference type="NCBIfam" id="NF006718">
    <property type="entry name" value="PRK09256.1"/>
    <property type="match status" value="1"/>
</dbReference>
<dbReference type="PROSITE" id="PS00745">
    <property type="entry name" value="RF_PROK_I"/>
    <property type="match status" value="1"/>
</dbReference>
<feature type="compositionally biased region" description="Low complexity" evidence="5">
    <location>
        <begin position="94"/>
        <end position="107"/>
    </location>
</feature>
<evidence type="ECO:0000256" key="2">
    <source>
        <dbReference type="ARBA" id="ARBA00008332"/>
    </source>
</evidence>
<gene>
    <name evidence="7" type="ORF">H5410_043527</name>
</gene>
<feature type="compositionally biased region" description="Basic residues" evidence="5">
    <location>
        <begin position="228"/>
        <end position="241"/>
    </location>
</feature>
<protein>
    <recommendedName>
        <fullName evidence="6">Prokaryotic-type class I peptide chain release factors domain-containing protein</fullName>
    </recommendedName>
</protein>
<evidence type="ECO:0000259" key="6">
    <source>
        <dbReference type="PROSITE" id="PS00745"/>
    </source>
</evidence>
<comment type="subcellular location">
    <subcellularLocation>
        <location evidence="1">Cytoplasm</location>
    </subcellularLocation>
</comment>
<dbReference type="Gene3D" id="3.30.160.20">
    <property type="match status" value="1"/>
</dbReference>
<proteinExistence type="inferred from homology"/>
<evidence type="ECO:0000256" key="4">
    <source>
        <dbReference type="ARBA" id="ARBA00022553"/>
    </source>
</evidence>